<comment type="caution">
    <text evidence="6">The sequence shown here is derived from an EMBL/GenBank/DDBJ whole genome shotgun (WGS) entry which is preliminary data.</text>
</comment>
<feature type="transmembrane region" description="Helical" evidence="4">
    <location>
        <begin position="504"/>
        <end position="522"/>
    </location>
</feature>
<feature type="repeat" description="ANK" evidence="3">
    <location>
        <begin position="708"/>
        <end position="740"/>
    </location>
</feature>
<feature type="transmembrane region" description="Helical" evidence="4">
    <location>
        <begin position="627"/>
        <end position="643"/>
    </location>
</feature>
<evidence type="ECO:0000313" key="7">
    <source>
        <dbReference type="Proteomes" id="UP001595693"/>
    </source>
</evidence>
<feature type="transmembrane region" description="Helical" evidence="4">
    <location>
        <begin position="155"/>
        <end position="176"/>
    </location>
</feature>
<dbReference type="Gene3D" id="1.25.40.20">
    <property type="entry name" value="Ankyrin repeat-containing domain"/>
    <property type="match status" value="1"/>
</dbReference>
<feature type="transmembrane region" description="Helical" evidence="4">
    <location>
        <begin position="20"/>
        <end position="39"/>
    </location>
</feature>
<dbReference type="PANTHER" id="PTHR24201:SF15">
    <property type="entry name" value="ANKYRIN REPEAT DOMAIN-CONTAINING PROTEIN 66"/>
    <property type="match status" value="1"/>
</dbReference>
<dbReference type="PROSITE" id="PS50088">
    <property type="entry name" value="ANK_REPEAT"/>
    <property type="match status" value="2"/>
</dbReference>
<dbReference type="InterPro" id="IPR021994">
    <property type="entry name" value="DUF3592"/>
</dbReference>
<evidence type="ECO:0000256" key="2">
    <source>
        <dbReference type="ARBA" id="ARBA00023043"/>
    </source>
</evidence>
<feature type="domain" description="DUF3592" evidence="5">
    <location>
        <begin position="59"/>
        <end position="149"/>
    </location>
</feature>
<keyword evidence="7" id="KW-1185">Reference proteome</keyword>
<keyword evidence="2 3" id="KW-0040">ANK repeat</keyword>
<evidence type="ECO:0000313" key="6">
    <source>
        <dbReference type="EMBL" id="MFC3934597.1"/>
    </source>
</evidence>
<protein>
    <submittedName>
        <fullName evidence="6">Ankyrin repeat domain-containing protein</fullName>
    </submittedName>
</protein>
<dbReference type="SMART" id="SM00248">
    <property type="entry name" value="ANK"/>
    <property type="match status" value="4"/>
</dbReference>
<dbReference type="InterPro" id="IPR050776">
    <property type="entry name" value="Ank_Repeat/CDKN_Inhibitor"/>
</dbReference>
<organism evidence="6 7">
    <name type="scientific">Acidovorax facilis</name>
    <dbReference type="NCBI Taxonomy" id="12917"/>
    <lineage>
        <taxon>Bacteria</taxon>
        <taxon>Pseudomonadati</taxon>
        <taxon>Pseudomonadota</taxon>
        <taxon>Betaproteobacteria</taxon>
        <taxon>Burkholderiales</taxon>
        <taxon>Comamonadaceae</taxon>
        <taxon>Acidovorax</taxon>
    </lineage>
</organism>
<dbReference type="Pfam" id="PF12158">
    <property type="entry name" value="DUF3592"/>
    <property type="match status" value="1"/>
</dbReference>
<dbReference type="RefSeq" id="WP_055393143.1">
    <property type="nucleotide sequence ID" value="NZ_JAMXAX010000096.1"/>
</dbReference>
<dbReference type="PANTHER" id="PTHR24201">
    <property type="entry name" value="ANK_REP_REGION DOMAIN-CONTAINING PROTEIN"/>
    <property type="match status" value="1"/>
</dbReference>
<sequence length="872" mass="93423">MGQEGNNVGKTSSLGARIGALLFSAVFALGFGLGGYYAGLKPLAHTLQMALQVRSWHPVQAELLSAELKTHQGSEGPTYEVQARYRYQVAGKAYEGTRVGLDARGNSDNIDDWPRQWAGRLQSAQARGQGITVLVNPSDPSQSLIDPSIRWSLQIFRIPFALVFTLVGLVAAWFFLHTLLGLVRAGGASPEAGSGGLQPGSSPTSLFAKGASGTSVGAIWFFTIFWCGIAFPMAALLWTQSSAPWFAKAFISLFVVIGLGLVALSVRHTHMAWRYAGAELTALPTVPRAGHPVEMTLLLPERAAAYQQGQQLQLRLAQYRVDESSSGSPERCVESFSETARVQPTADGGLRLTARFDLPPDAPPHGAQRSGERVDWRLELLRTPGGDVELTYDVPVQAAPQAFGHEQADRFDRRAIWKKVTPIAPADPAHGEGEAGVDGEGALLLPASVTLLETPHAWQFEFSRRGWRWAAGLVLAGLVAEAFVNGRFGSGGIALPPFFVATGAWWLLVAFVLQAVTCRWTLSVRDEGITVRRYSALWSRADALPGQASQSLVHKLLYSTGSGASETPYFAVYARERDGTLVRLTPGVSGEGAATALGQSIARAWSHRRGHFSPGAQRPARAAHSRPAWGLLLLAGALAWWIWGPSLVGLVRPALPGPSAAPVAAAVQPPASYSAADDALLDAQDAGDARALGAALAAGANPNLLAPSGSSVLMLAAHRGQLEHIELLLQAGAQPDLRQTHKDSERGDTALLRAFYGGHLAAAQRLVQAGASLAARNRWDWGPAHMAAQSGCVPCLQWLAEQGQPLDEPAPASRGETPAMLAAAKGRIQTLEWLEVRGVDLWRKDPHGKNALDWARFGKQQEAEHWLVQRQR</sequence>
<dbReference type="Pfam" id="PF12796">
    <property type="entry name" value="Ank_2"/>
    <property type="match status" value="1"/>
</dbReference>
<feature type="transmembrane region" description="Helical" evidence="4">
    <location>
        <begin position="245"/>
        <end position="266"/>
    </location>
</feature>
<dbReference type="InterPro" id="IPR002110">
    <property type="entry name" value="Ankyrin_rpt"/>
</dbReference>
<feature type="repeat" description="ANK" evidence="3">
    <location>
        <begin position="746"/>
        <end position="778"/>
    </location>
</feature>
<dbReference type="InterPro" id="IPR036770">
    <property type="entry name" value="Ankyrin_rpt-contain_sf"/>
</dbReference>
<feature type="transmembrane region" description="Helical" evidence="4">
    <location>
        <begin position="218"/>
        <end position="239"/>
    </location>
</feature>
<name>A0ABV8D8Q7_9BURK</name>
<evidence type="ECO:0000256" key="4">
    <source>
        <dbReference type="SAM" id="Phobius"/>
    </source>
</evidence>
<keyword evidence="4" id="KW-0472">Membrane</keyword>
<dbReference type="Proteomes" id="UP001595693">
    <property type="component" value="Unassembled WGS sequence"/>
</dbReference>
<dbReference type="EMBL" id="JBHSAJ010000021">
    <property type="protein sequence ID" value="MFC3934597.1"/>
    <property type="molecule type" value="Genomic_DNA"/>
</dbReference>
<proteinExistence type="predicted"/>
<evidence type="ECO:0000259" key="5">
    <source>
        <dbReference type="Pfam" id="PF12158"/>
    </source>
</evidence>
<gene>
    <name evidence="6" type="ORF">ACFOW3_08160</name>
</gene>
<dbReference type="Pfam" id="PF13637">
    <property type="entry name" value="Ank_4"/>
    <property type="match status" value="1"/>
</dbReference>
<keyword evidence="4" id="KW-1133">Transmembrane helix</keyword>
<evidence type="ECO:0000256" key="3">
    <source>
        <dbReference type="PROSITE-ProRule" id="PRU00023"/>
    </source>
</evidence>
<reference evidence="7" key="1">
    <citation type="journal article" date="2019" name="Int. J. Syst. Evol. Microbiol.">
        <title>The Global Catalogue of Microorganisms (GCM) 10K type strain sequencing project: providing services to taxonomists for standard genome sequencing and annotation.</title>
        <authorList>
            <consortium name="The Broad Institute Genomics Platform"/>
            <consortium name="The Broad Institute Genome Sequencing Center for Infectious Disease"/>
            <person name="Wu L."/>
            <person name="Ma J."/>
        </authorList>
    </citation>
    <scope>NUCLEOTIDE SEQUENCE [LARGE SCALE GENOMIC DNA]</scope>
    <source>
        <strain evidence="7">CCUG 2113</strain>
    </source>
</reference>
<dbReference type="PROSITE" id="PS50297">
    <property type="entry name" value="ANK_REP_REGION"/>
    <property type="match status" value="1"/>
</dbReference>
<evidence type="ECO:0000256" key="1">
    <source>
        <dbReference type="ARBA" id="ARBA00022737"/>
    </source>
</evidence>
<accession>A0ABV8D8Q7</accession>
<dbReference type="SUPFAM" id="SSF48403">
    <property type="entry name" value="Ankyrin repeat"/>
    <property type="match status" value="1"/>
</dbReference>
<keyword evidence="1" id="KW-0677">Repeat</keyword>
<keyword evidence="4" id="KW-0812">Transmembrane</keyword>